<feature type="transmembrane region" description="Helical" evidence="1">
    <location>
        <begin position="32"/>
        <end position="55"/>
    </location>
</feature>
<evidence type="ECO:0000256" key="1">
    <source>
        <dbReference type="SAM" id="Phobius"/>
    </source>
</evidence>
<keyword evidence="1" id="KW-0472">Membrane</keyword>
<dbReference type="PANTHER" id="PTHR34989:SF1">
    <property type="entry name" value="PROTEIN HDED"/>
    <property type="match status" value="1"/>
</dbReference>
<keyword evidence="1" id="KW-0812">Transmembrane</keyword>
<comment type="caution">
    <text evidence="2">The sequence shown here is derived from an EMBL/GenBank/DDBJ whole genome shotgun (WGS) entry which is preliminary data.</text>
</comment>
<feature type="transmembrane region" description="Helical" evidence="1">
    <location>
        <begin position="122"/>
        <end position="142"/>
    </location>
</feature>
<keyword evidence="1" id="KW-1133">Transmembrane helix</keyword>
<dbReference type="GO" id="GO:0005886">
    <property type="term" value="C:plasma membrane"/>
    <property type="evidence" value="ECO:0007669"/>
    <property type="project" value="TreeGrafter"/>
</dbReference>
<feature type="transmembrane region" description="Helical" evidence="1">
    <location>
        <begin position="91"/>
        <end position="110"/>
    </location>
</feature>
<reference evidence="2" key="2">
    <citation type="submission" date="2021-04" db="EMBL/GenBank/DDBJ databases">
        <authorList>
            <person name="Gilroy R."/>
        </authorList>
    </citation>
    <scope>NUCLEOTIDE SEQUENCE</scope>
    <source>
        <strain evidence="2">ChiBcec15-1070</strain>
    </source>
</reference>
<protein>
    <submittedName>
        <fullName evidence="2">DUF308 domain-containing protein</fullName>
    </submittedName>
</protein>
<feature type="transmembrane region" description="Helical" evidence="1">
    <location>
        <begin position="7"/>
        <end position="26"/>
    </location>
</feature>
<reference evidence="2" key="1">
    <citation type="journal article" date="2021" name="PeerJ">
        <title>Extensive microbial diversity within the chicken gut microbiome revealed by metagenomics and culture.</title>
        <authorList>
            <person name="Gilroy R."/>
            <person name="Ravi A."/>
            <person name="Getino M."/>
            <person name="Pursley I."/>
            <person name="Horton D.L."/>
            <person name="Alikhan N.F."/>
            <person name="Baker D."/>
            <person name="Gharbi K."/>
            <person name="Hall N."/>
            <person name="Watson M."/>
            <person name="Adriaenssens E.M."/>
            <person name="Foster-Nyarko E."/>
            <person name="Jarju S."/>
            <person name="Secka A."/>
            <person name="Antonio M."/>
            <person name="Oren A."/>
            <person name="Chaudhuri R.R."/>
            <person name="La Ragione R."/>
            <person name="Hildebrand F."/>
            <person name="Pallen M.J."/>
        </authorList>
    </citation>
    <scope>NUCLEOTIDE SEQUENCE</scope>
    <source>
        <strain evidence="2">ChiBcec15-1070</strain>
    </source>
</reference>
<proteinExistence type="predicted"/>
<dbReference type="AlphaFoldDB" id="A0A9D1QCV0"/>
<name>A0A9D1QCV0_9BACT</name>
<dbReference type="EMBL" id="DXHL01000007">
    <property type="protein sequence ID" value="HIW10168.1"/>
    <property type="molecule type" value="Genomic_DNA"/>
</dbReference>
<sequence>MEKHFKSYNALMWGISAIVVGVILIVRPAQLLPYIVRIVGIVSILLGVIQFLAFLVRTKGVADRWKYLPVASPIAVIWGVLLLLSPDLWSSLFMILFGVLLIFLGIYQLVSMYKIKKEGIKVAAIYFFFPILLIIAGFFAFVQPIYTATWFMAFVGAWILAYGVMEVFAYFSLRGPIEAAEQNKEIQNAEEADKM</sequence>
<organism evidence="2 3">
    <name type="scientific">Candidatus Rikenella faecigallinarum</name>
    <dbReference type="NCBI Taxonomy" id="2838745"/>
    <lineage>
        <taxon>Bacteria</taxon>
        <taxon>Pseudomonadati</taxon>
        <taxon>Bacteroidota</taxon>
        <taxon>Bacteroidia</taxon>
        <taxon>Bacteroidales</taxon>
        <taxon>Rikenellaceae</taxon>
        <taxon>Rikenella</taxon>
    </lineage>
</organism>
<accession>A0A9D1QCV0</accession>
<evidence type="ECO:0000313" key="3">
    <source>
        <dbReference type="Proteomes" id="UP000823926"/>
    </source>
</evidence>
<dbReference type="InterPro" id="IPR052712">
    <property type="entry name" value="Acid_resist_chaperone_HdeD"/>
</dbReference>
<evidence type="ECO:0000313" key="2">
    <source>
        <dbReference type="EMBL" id="HIW10168.1"/>
    </source>
</evidence>
<feature type="transmembrane region" description="Helical" evidence="1">
    <location>
        <begin position="148"/>
        <end position="171"/>
    </location>
</feature>
<dbReference type="Pfam" id="PF03729">
    <property type="entry name" value="DUF308"/>
    <property type="match status" value="2"/>
</dbReference>
<feature type="transmembrane region" description="Helical" evidence="1">
    <location>
        <begin position="67"/>
        <end position="85"/>
    </location>
</feature>
<gene>
    <name evidence="2" type="ORF">H9888_01585</name>
</gene>
<dbReference type="InterPro" id="IPR005325">
    <property type="entry name" value="DUF308_memb"/>
</dbReference>
<dbReference type="Proteomes" id="UP000823926">
    <property type="component" value="Unassembled WGS sequence"/>
</dbReference>
<dbReference type="PANTHER" id="PTHR34989">
    <property type="entry name" value="PROTEIN HDED"/>
    <property type="match status" value="1"/>
</dbReference>